<keyword evidence="1" id="KW-0472">Membrane</keyword>
<name>A0A7M2YDC5_9FLAO</name>
<dbReference type="KEGG" id="kfa:Q73A0000_15265"/>
<feature type="transmembrane region" description="Helical" evidence="1">
    <location>
        <begin position="12"/>
        <end position="30"/>
    </location>
</feature>
<feature type="transmembrane region" description="Helical" evidence="1">
    <location>
        <begin position="42"/>
        <end position="66"/>
    </location>
</feature>
<keyword evidence="1" id="KW-0812">Transmembrane</keyword>
<protein>
    <submittedName>
        <fullName evidence="2">Mobilization protein</fullName>
    </submittedName>
</protein>
<proteinExistence type="predicted"/>
<organism evidence="2 3">
    <name type="scientific">Kaistella flava</name>
    <name type="common">ex Peng et al. 2021</name>
    <dbReference type="NCBI Taxonomy" id="2038776"/>
    <lineage>
        <taxon>Bacteria</taxon>
        <taxon>Pseudomonadati</taxon>
        <taxon>Bacteroidota</taxon>
        <taxon>Flavobacteriia</taxon>
        <taxon>Flavobacteriales</taxon>
        <taxon>Weeksellaceae</taxon>
        <taxon>Chryseobacterium group</taxon>
        <taxon>Kaistella</taxon>
    </lineage>
</organism>
<reference evidence="2 3" key="1">
    <citation type="submission" date="2019-05" db="EMBL/GenBank/DDBJ databases">
        <title>Chryseobacterium sp. isolated from King George Island, maritime Antarctica.</title>
        <authorList>
            <person name="Peng X."/>
        </authorList>
    </citation>
    <scope>NUCLEOTIDE SEQUENCE [LARGE SCALE GENOMIC DNA]</scope>
    <source>
        <strain evidence="2 3">7-3A</strain>
    </source>
</reference>
<keyword evidence="1" id="KW-1133">Transmembrane helix</keyword>
<accession>A0A7M2YDC5</accession>
<evidence type="ECO:0000256" key="1">
    <source>
        <dbReference type="SAM" id="Phobius"/>
    </source>
</evidence>
<dbReference type="Proteomes" id="UP000594195">
    <property type="component" value="Chromosome"/>
</dbReference>
<dbReference type="AlphaFoldDB" id="A0A7M2YDC5"/>
<keyword evidence="3" id="KW-1185">Reference proteome</keyword>
<evidence type="ECO:0000313" key="3">
    <source>
        <dbReference type="Proteomes" id="UP000594195"/>
    </source>
</evidence>
<dbReference type="RefSeq" id="WP_193811806.1">
    <property type="nucleotide sequence ID" value="NZ_CP040442.1"/>
</dbReference>
<gene>
    <name evidence="2" type="ORF">Q73A0000_15265</name>
</gene>
<evidence type="ECO:0000313" key="2">
    <source>
        <dbReference type="EMBL" id="QOW11635.1"/>
    </source>
</evidence>
<dbReference type="EMBL" id="CP040442">
    <property type="protein sequence ID" value="QOW11635.1"/>
    <property type="molecule type" value="Genomic_DNA"/>
</dbReference>
<sequence length="222" mass="25700">MNFKYFEHIVKHLTVVSACLLLGALARLAFLDKGVDDYTANIIFWCVTALGVILYALIVLFLDGIIKNRKILPQKNSSKNSTKDVIPTENLENIRQEQQNIIDQNAQGKKNIAIKYTQNQFALYTSEDDLKSLCNYVVLYSEKNKLDNIKPIKIEKLSNLDLYHFGWNIWKHFNVRNQFETAVFLKKIFSESLKEVEPESIKRHLKDDEMKGIITIKESLSD</sequence>